<dbReference type="Proteomes" id="UP000245884">
    <property type="component" value="Unassembled WGS sequence"/>
</dbReference>
<dbReference type="InterPro" id="IPR001130">
    <property type="entry name" value="TatD-like"/>
</dbReference>
<accession>A0A316UMC6</accession>
<evidence type="ECO:0000313" key="2">
    <source>
        <dbReference type="Proteomes" id="UP000245884"/>
    </source>
</evidence>
<dbReference type="EMBL" id="KZ819671">
    <property type="protein sequence ID" value="PWN26446.1"/>
    <property type="molecule type" value="Genomic_DNA"/>
</dbReference>
<protein>
    <submittedName>
        <fullName evidence="1">Metallo-dependent hydrolase</fullName>
    </submittedName>
</protein>
<dbReference type="GeneID" id="37030181"/>
<reference evidence="1 2" key="1">
    <citation type="journal article" date="2018" name="Mol. Biol. Evol.">
        <title>Broad Genomic Sampling Reveals a Smut Pathogenic Ancestry of the Fungal Clade Ustilaginomycotina.</title>
        <authorList>
            <person name="Kijpornyongpan T."/>
            <person name="Mondo S.J."/>
            <person name="Barry K."/>
            <person name="Sandor L."/>
            <person name="Lee J."/>
            <person name="Lipzen A."/>
            <person name="Pangilinan J."/>
            <person name="LaButti K."/>
            <person name="Hainaut M."/>
            <person name="Henrissat B."/>
            <person name="Grigoriev I.V."/>
            <person name="Spatafora J.W."/>
            <person name="Aime M.C."/>
        </authorList>
    </citation>
    <scope>NUCLEOTIDE SEQUENCE [LARGE SCALE GENOMIC DNA]</scope>
    <source>
        <strain evidence="1 2">MCA 5214</strain>
    </source>
</reference>
<gene>
    <name evidence="1" type="ORF">BDZ90DRAFT_261261</name>
</gene>
<dbReference type="PANTHER" id="PTHR47345:SF1">
    <property type="entry name" value="CUT9-INTERACTING PROTEIN SCN1"/>
    <property type="match status" value="1"/>
</dbReference>
<evidence type="ECO:0000313" key="1">
    <source>
        <dbReference type="EMBL" id="PWN26446.1"/>
    </source>
</evidence>
<keyword evidence="1" id="KW-0378">Hydrolase</keyword>
<dbReference type="PANTHER" id="PTHR47345">
    <property type="entry name" value="CUT9-INTERACTING PROTEIN SCN1"/>
    <property type="match status" value="1"/>
</dbReference>
<dbReference type="OrthoDB" id="413993at2759"/>
<dbReference type="RefSeq" id="XP_025361058.1">
    <property type="nucleotide sequence ID" value="XM_025508358.1"/>
</dbReference>
<proteinExistence type="predicted"/>
<dbReference type="InterPro" id="IPR053044">
    <property type="entry name" value="Metallo-hydrolase/TatD-type"/>
</dbReference>
<dbReference type="InterPro" id="IPR032466">
    <property type="entry name" value="Metal_Hydrolase"/>
</dbReference>
<dbReference type="Gene3D" id="3.20.20.140">
    <property type="entry name" value="Metal-dependent hydrolases"/>
    <property type="match status" value="1"/>
</dbReference>
<sequence>MTFDANIASLLTDAHAHPTDDPRLRAGDEQGLQDLAQRLCEVPLGRVCAMSSCSGDQELVRNLALEVRRLQAEGSSKESSMDLRPCFGYHPWYSHTISLDDEVTSREDHYRSLLIDSRSTLQAKEELEALLPHLPPPRSLKAILSELRTHLEEFPSALLGEVGLDRAFRIPAAKHVVQDQPSEQGLLDSQPPINEHTLALRGKRLTTLSVPIEHQLKVVLAQIGVAVDLGRSVSFHSVRAPEATIQLLKESCRVYNGANGRAFRDICLDLHSCTLSEEMISAILRTHPNVFVSFSVTINLRQKSLASQLSVVPPTRLLIESDWHTAGDLAERNYEMLKMATPYVLREEPGACNDGGDVNEAAKLIAHNWERFDRSLAQRRGDVDMENDGDDDELEEASHKTIRKFEANWWKQMKCLR</sequence>
<dbReference type="Pfam" id="PF01026">
    <property type="entry name" value="TatD_DNase"/>
    <property type="match status" value="1"/>
</dbReference>
<dbReference type="SUPFAM" id="SSF51556">
    <property type="entry name" value="Metallo-dependent hydrolases"/>
    <property type="match status" value="1"/>
</dbReference>
<dbReference type="GO" id="GO:0016788">
    <property type="term" value="F:hydrolase activity, acting on ester bonds"/>
    <property type="evidence" value="ECO:0007669"/>
    <property type="project" value="InterPro"/>
</dbReference>
<organism evidence="1 2">
    <name type="scientific">Jaminaea rosea</name>
    <dbReference type="NCBI Taxonomy" id="1569628"/>
    <lineage>
        <taxon>Eukaryota</taxon>
        <taxon>Fungi</taxon>
        <taxon>Dikarya</taxon>
        <taxon>Basidiomycota</taxon>
        <taxon>Ustilaginomycotina</taxon>
        <taxon>Exobasidiomycetes</taxon>
        <taxon>Microstromatales</taxon>
        <taxon>Microstromatales incertae sedis</taxon>
        <taxon>Jaminaea</taxon>
    </lineage>
</organism>
<dbReference type="AlphaFoldDB" id="A0A316UMC6"/>
<name>A0A316UMC6_9BASI</name>
<keyword evidence="2" id="KW-1185">Reference proteome</keyword>